<dbReference type="InterPro" id="IPR027470">
    <property type="entry name" value="Cation_efflux_CTD"/>
</dbReference>
<keyword evidence="5" id="KW-0862">Zinc</keyword>
<gene>
    <name evidence="12" type="primary">czcD_2</name>
    <name evidence="12" type="ORF">Talka_01562</name>
</gene>
<keyword evidence="5" id="KW-0864">Zinc transport</keyword>
<dbReference type="GO" id="GO:0005886">
    <property type="term" value="C:plasma membrane"/>
    <property type="evidence" value="ECO:0007669"/>
    <property type="project" value="TreeGrafter"/>
</dbReference>
<reference evidence="12 13" key="1">
    <citation type="submission" date="2019-07" db="EMBL/GenBank/DDBJ databases">
        <title>Tepidimonas alkaliphilus YIM 72238 draft genome.</title>
        <authorList>
            <person name="Da Costa M.S."/>
            <person name="Froufe H.J.C."/>
            <person name="Egas C."/>
            <person name="Albuquerque L."/>
        </authorList>
    </citation>
    <scope>NUCLEOTIDE SEQUENCE [LARGE SCALE GENOMIC DNA]</scope>
    <source>
        <strain evidence="12 13">YIM 72238</strain>
    </source>
</reference>
<evidence type="ECO:0000256" key="8">
    <source>
        <dbReference type="ARBA" id="ARBA00023136"/>
    </source>
</evidence>
<proteinExistence type="inferred from homology"/>
<feature type="transmembrane region" description="Helical" evidence="9">
    <location>
        <begin position="50"/>
        <end position="69"/>
    </location>
</feature>
<comment type="caution">
    <text evidence="12">The sequence shown here is derived from an EMBL/GenBank/DDBJ whole genome shotgun (WGS) entry which is preliminary data.</text>
</comment>
<keyword evidence="3" id="KW-0813">Transport</keyword>
<dbReference type="Proteomes" id="UP000315736">
    <property type="component" value="Unassembled WGS sequence"/>
</dbReference>
<dbReference type="RefSeq" id="WP_143890571.1">
    <property type="nucleotide sequence ID" value="NZ_VJNB01000007.1"/>
</dbReference>
<dbReference type="AlphaFoldDB" id="A0A554W7C0"/>
<evidence type="ECO:0000256" key="5">
    <source>
        <dbReference type="ARBA" id="ARBA00022906"/>
    </source>
</evidence>
<protein>
    <submittedName>
        <fullName evidence="12">Cadmium, cobalt and zinc/H(+)-K(+) antiporter</fullName>
    </submittedName>
</protein>
<feature type="domain" description="Cation efflux protein cytoplasmic" evidence="11">
    <location>
        <begin position="216"/>
        <end position="286"/>
    </location>
</feature>
<sequence length="314" mass="33129">MHAHPHHHHHGHAEGNRAFAWGIGLNLGFVALEAGWGWHVGSLALLADAGHNLSDLAGLLLAWAAALIARRRPSPRHTYGWKRAGVVAALVNALLLLAAMAWLAWEAVQRLGSPQPVPGGAVMAVAALGILINGGTALLFWRSRHHDLNHRGAFWHMAADALVSAGVVVAGALTWWQGWTWVDPAVSLVIAVVIVAGTWGLLTESLHLLFDGVPAHVDAAQVRSFLAAQPGVQAVQDLHIWAMGAREVALTAHLIMPHGGGDDAFLHATAAALRERFGIDHTTLQVQRSASPRACDTPVPVVPACAAHAHGSTG</sequence>
<dbReference type="InterPro" id="IPR002524">
    <property type="entry name" value="Cation_efflux"/>
</dbReference>
<evidence type="ECO:0000256" key="6">
    <source>
        <dbReference type="ARBA" id="ARBA00022989"/>
    </source>
</evidence>
<evidence type="ECO:0000256" key="1">
    <source>
        <dbReference type="ARBA" id="ARBA00004141"/>
    </source>
</evidence>
<feature type="transmembrane region" description="Helical" evidence="9">
    <location>
        <begin position="153"/>
        <end position="175"/>
    </location>
</feature>
<dbReference type="SUPFAM" id="SSF160240">
    <property type="entry name" value="Cation efflux protein cytoplasmic domain-like"/>
    <property type="match status" value="1"/>
</dbReference>
<dbReference type="PANTHER" id="PTHR11562">
    <property type="entry name" value="CATION EFFLUX PROTEIN/ ZINC TRANSPORTER"/>
    <property type="match status" value="1"/>
</dbReference>
<dbReference type="InterPro" id="IPR036837">
    <property type="entry name" value="Cation_efflux_CTD_sf"/>
</dbReference>
<evidence type="ECO:0000259" key="10">
    <source>
        <dbReference type="Pfam" id="PF01545"/>
    </source>
</evidence>
<dbReference type="NCBIfam" id="TIGR01297">
    <property type="entry name" value="CDF"/>
    <property type="match status" value="1"/>
</dbReference>
<comment type="similarity">
    <text evidence="2">Belongs to the cation diffusion facilitator (CDF) transporter (TC 2.A.4) family. SLC30A subfamily.</text>
</comment>
<evidence type="ECO:0000313" key="13">
    <source>
        <dbReference type="Proteomes" id="UP000315736"/>
    </source>
</evidence>
<evidence type="ECO:0000256" key="2">
    <source>
        <dbReference type="ARBA" id="ARBA00008873"/>
    </source>
</evidence>
<dbReference type="GO" id="GO:0005385">
    <property type="term" value="F:zinc ion transmembrane transporter activity"/>
    <property type="evidence" value="ECO:0007669"/>
    <property type="project" value="TreeGrafter"/>
</dbReference>
<feature type="transmembrane region" description="Helical" evidence="9">
    <location>
        <begin position="181"/>
        <end position="202"/>
    </location>
</feature>
<keyword evidence="13" id="KW-1185">Reference proteome</keyword>
<dbReference type="PANTHER" id="PTHR11562:SF17">
    <property type="entry name" value="RE54080P-RELATED"/>
    <property type="match status" value="1"/>
</dbReference>
<dbReference type="Pfam" id="PF16916">
    <property type="entry name" value="ZT_dimer"/>
    <property type="match status" value="1"/>
</dbReference>
<accession>A0A554W7C0</accession>
<name>A0A554W7C0_9BURK</name>
<organism evidence="12 13">
    <name type="scientific">Tepidimonas alkaliphilus</name>
    <dbReference type="NCBI Taxonomy" id="2588942"/>
    <lineage>
        <taxon>Bacteria</taxon>
        <taxon>Pseudomonadati</taxon>
        <taxon>Pseudomonadota</taxon>
        <taxon>Betaproteobacteria</taxon>
        <taxon>Burkholderiales</taxon>
        <taxon>Tepidimonas</taxon>
    </lineage>
</organism>
<evidence type="ECO:0000313" key="12">
    <source>
        <dbReference type="EMBL" id="TSE19473.1"/>
    </source>
</evidence>
<evidence type="ECO:0000259" key="11">
    <source>
        <dbReference type="Pfam" id="PF16916"/>
    </source>
</evidence>
<dbReference type="InterPro" id="IPR050681">
    <property type="entry name" value="CDF/SLC30A"/>
</dbReference>
<feature type="transmembrane region" description="Helical" evidence="9">
    <location>
        <begin position="117"/>
        <end position="141"/>
    </location>
</feature>
<dbReference type="Gene3D" id="1.20.1510.10">
    <property type="entry name" value="Cation efflux protein transmembrane domain"/>
    <property type="match status" value="1"/>
</dbReference>
<evidence type="ECO:0000256" key="9">
    <source>
        <dbReference type="SAM" id="Phobius"/>
    </source>
</evidence>
<dbReference type="OrthoDB" id="9809646at2"/>
<feature type="transmembrane region" description="Helical" evidence="9">
    <location>
        <begin position="18"/>
        <end position="38"/>
    </location>
</feature>
<dbReference type="EMBL" id="VJNB01000007">
    <property type="protein sequence ID" value="TSE19473.1"/>
    <property type="molecule type" value="Genomic_DNA"/>
</dbReference>
<evidence type="ECO:0000256" key="3">
    <source>
        <dbReference type="ARBA" id="ARBA00022448"/>
    </source>
</evidence>
<comment type="subcellular location">
    <subcellularLocation>
        <location evidence="1">Membrane</location>
        <topology evidence="1">Multi-pass membrane protein</topology>
    </subcellularLocation>
</comment>
<feature type="transmembrane region" description="Helical" evidence="9">
    <location>
        <begin position="81"/>
        <end position="105"/>
    </location>
</feature>
<dbReference type="InterPro" id="IPR027469">
    <property type="entry name" value="Cation_efflux_TMD_sf"/>
</dbReference>
<evidence type="ECO:0000256" key="7">
    <source>
        <dbReference type="ARBA" id="ARBA00023065"/>
    </source>
</evidence>
<evidence type="ECO:0000256" key="4">
    <source>
        <dbReference type="ARBA" id="ARBA00022692"/>
    </source>
</evidence>
<keyword evidence="8 9" id="KW-0472">Membrane</keyword>
<feature type="domain" description="Cation efflux protein transmembrane" evidence="10">
    <location>
        <begin position="23"/>
        <end position="209"/>
    </location>
</feature>
<dbReference type="Pfam" id="PF01545">
    <property type="entry name" value="Cation_efflux"/>
    <property type="match status" value="1"/>
</dbReference>
<dbReference type="SUPFAM" id="SSF161111">
    <property type="entry name" value="Cation efflux protein transmembrane domain-like"/>
    <property type="match status" value="1"/>
</dbReference>
<keyword evidence="6 9" id="KW-1133">Transmembrane helix</keyword>
<keyword evidence="7" id="KW-0406">Ion transport</keyword>
<keyword evidence="4 9" id="KW-0812">Transmembrane</keyword>
<dbReference type="InterPro" id="IPR058533">
    <property type="entry name" value="Cation_efflux_TM"/>
</dbReference>